<proteinExistence type="evidence at transcript level"/>
<gene>
    <name evidence="15" type="primary">ALG5</name>
</gene>
<dbReference type="PANTHER" id="PTHR10859">
    <property type="entry name" value="GLYCOSYL TRANSFERASE"/>
    <property type="match status" value="1"/>
</dbReference>
<evidence type="ECO:0000256" key="1">
    <source>
        <dbReference type="ARBA" id="ARBA00004389"/>
    </source>
</evidence>
<evidence type="ECO:0000256" key="13">
    <source>
        <dbReference type="SAM" id="Phobius"/>
    </source>
</evidence>
<reference evidence="15" key="1">
    <citation type="submission" date="2009-03" db="EMBL/GenBank/DDBJ databases">
        <title>Caligus clemensi ESTs and full-length cDNAs.</title>
        <authorList>
            <person name="Yasuike M."/>
            <person name="von Schalburg K."/>
            <person name="Cooper G."/>
            <person name="Leong J."/>
            <person name="Jones S.R.M."/>
            <person name="Koop B.F."/>
        </authorList>
    </citation>
    <scope>NUCLEOTIDE SEQUENCE</scope>
    <source>
        <tissue evidence="15">Whole</tissue>
    </source>
</reference>
<comment type="pathway">
    <text evidence="2">Protein modification; protein glycosylation.</text>
</comment>
<dbReference type="InterPro" id="IPR029044">
    <property type="entry name" value="Nucleotide-diphossugar_trans"/>
</dbReference>
<evidence type="ECO:0000256" key="12">
    <source>
        <dbReference type="ARBA" id="ARBA00045097"/>
    </source>
</evidence>
<evidence type="ECO:0000259" key="14">
    <source>
        <dbReference type="Pfam" id="PF00535"/>
    </source>
</evidence>
<comment type="catalytic activity">
    <reaction evidence="12">
        <text>a di-trans,poly-cis-dolichyl phosphate + UDP-alpha-D-glucose = a di-trans,poly-cis-dolichyl beta-D-glucosyl phosphate + UDP</text>
        <dbReference type="Rhea" id="RHEA:15401"/>
        <dbReference type="Rhea" id="RHEA-COMP:19498"/>
        <dbReference type="Rhea" id="RHEA-COMP:19502"/>
        <dbReference type="ChEBI" id="CHEBI:57525"/>
        <dbReference type="ChEBI" id="CHEBI:57683"/>
        <dbReference type="ChEBI" id="CHEBI:58223"/>
        <dbReference type="ChEBI" id="CHEBI:58885"/>
        <dbReference type="EC" id="2.4.1.117"/>
    </reaction>
    <physiologicalReaction direction="left-to-right" evidence="12">
        <dbReference type="Rhea" id="RHEA:15402"/>
    </physiologicalReaction>
</comment>
<dbReference type="EC" id="2.4.1.117" evidence="4"/>
<dbReference type="Gene3D" id="3.90.550.10">
    <property type="entry name" value="Spore Coat Polysaccharide Biosynthesis Protein SpsA, Chain A"/>
    <property type="match status" value="1"/>
</dbReference>
<dbReference type="GO" id="GO:0006487">
    <property type="term" value="P:protein N-linked glycosylation"/>
    <property type="evidence" value="ECO:0007669"/>
    <property type="project" value="TreeGrafter"/>
</dbReference>
<accession>C1C0V8</accession>
<comment type="similarity">
    <text evidence="3">Belongs to the glycosyltransferase 2 family.</text>
</comment>
<dbReference type="InterPro" id="IPR035518">
    <property type="entry name" value="DPG_synthase"/>
</dbReference>
<dbReference type="AlphaFoldDB" id="C1C0V8"/>
<dbReference type="SUPFAM" id="SSF53448">
    <property type="entry name" value="Nucleotide-diphospho-sugar transferases"/>
    <property type="match status" value="1"/>
</dbReference>
<organism evidence="15">
    <name type="scientific">Caligus clemensi</name>
    <name type="common">Sea louse</name>
    <dbReference type="NCBI Taxonomy" id="344056"/>
    <lineage>
        <taxon>Eukaryota</taxon>
        <taxon>Metazoa</taxon>
        <taxon>Ecdysozoa</taxon>
        <taxon>Arthropoda</taxon>
        <taxon>Crustacea</taxon>
        <taxon>Multicrustacea</taxon>
        <taxon>Hexanauplia</taxon>
        <taxon>Copepoda</taxon>
        <taxon>Siphonostomatoida</taxon>
        <taxon>Caligidae</taxon>
        <taxon>Caligus</taxon>
    </lineage>
</organism>
<evidence type="ECO:0000256" key="2">
    <source>
        <dbReference type="ARBA" id="ARBA00004922"/>
    </source>
</evidence>
<dbReference type="EMBL" id="BT080487">
    <property type="protein sequence ID" value="ACO14911.1"/>
    <property type="molecule type" value="mRNA"/>
</dbReference>
<keyword evidence="9" id="KW-0735">Signal-anchor</keyword>
<evidence type="ECO:0000256" key="11">
    <source>
        <dbReference type="ARBA" id="ARBA00023136"/>
    </source>
</evidence>
<dbReference type="GO" id="GO:0005789">
    <property type="term" value="C:endoplasmic reticulum membrane"/>
    <property type="evidence" value="ECO:0007669"/>
    <property type="project" value="UniProtKB-SubCell"/>
</dbReference>
<evidence type="ECO:0000313" key="15">
    <source>
        <dbReference type="EMBL" id="ACO14911.1"/>
    </source>
</evidence>
<dbReference type="GO" id="GO:0004581">
    <property type="term" value="F:dolichyl-phosphate beta-glucosyltransferase activity"/>
    <property type="evidence" value="ECO:0007669"/>
    <property type="project" value="UniProtKB-EC"/>
</dbReference>
<sequence>MYFLELILFCICLGLCFLGLLLTWVIFTTQRDPEIMCLPGEESFKCPNTGSKIQFPSLKDSEGSKDLSVVIPAYNEESRLPPMLEETISYLEGRDDLSYEIIVVDDGSKDRTTEIAQSRAKEIGSDKLRVLTLAKNRGKGGAVRMGVLRSRGKSILFADADGATHFPDFGKLESVLKDKNADLVCGSRAHLEDESIASRSAFRTVLMKGFHFCVWMFGSKTVMDTQCGFKLMSRQTAQTLFYHLHIERWAFDVELIKMGESIGLNIQEVAVKWQEIDGSKLDPMSASIQMLLDLFMLWLRYSLRLWSVKSSKKKD</sequence>
<keyword evidence="5" id="KW-0328">Glycosyltransferase</keyword>
<dbReference type="Pfam" id="PF00535">
    <property type="entry name" value="Glycos_transf_2"/>
    <property type="match status" value="1"/>
</dbReference>
<evidence type="ECO:0000256" key="6">
    <source>
        <dbReference type="ARBA" id="ARBA00022679"/>
    </source>
</evidence>
<protein>
    <recommendedName>
        <fullName evidence="4">dolichyl-phosphate beta-glucosyltransferase</fullName>
        <ecNumber evidence="4">2.4.1.117</ecNumber>
    </recommendedName>
</protein>
<keyword evidence="8" id="KW-0256">Endoplasmic reticulum</keyword>
<dbReference type="PANTHER" id="PTHR10859:SF91">
    <property type="entry name" value="DOLICHYL-PHOSPHATE BETA-GLUCOSYLTRANSFERASE"/>
    <property type="match status" value="1"/>
</dbReference>
<evidence type="ECO:0000256" key="5">
    <source>
        <dbReference type="ARBA" id="ARBA00022676"/>
    </source>
</evidence>
<keyword evidence="11 13" id="KW-0472">Membrane</keyword>
<keyword evidence="7 13" id="KW-0812">Transmembrane</keyword>
<evidence type="ECO:0000256" key="3">
    <source>
        <dbReference type="ARBA" id="ARBA00006739"/>
    </source>
</evidence>
<evidence type="ECO:0000256" key="4">
    <source>
        <dbReference type="ARBA" id="ARBA00012583"/>
    </source>
</evidence>
<name>C1C0V8_CALCM</name>
<feature type="transmembrane region" description="Helical" evidence="13">
    <location>
        <begin position="6"/>
        <end position="27"/>
    </location>
</feature>
<comment type="subcellular location">
    <subcellularLocation>
        <location evidence="1">Endoplasmic reticulum membrane</location>
        <topology evidence="1">Single-pass membrane protein</topology>
    </subcellularLocation>
</comment>
<evidence type="ECO:0000256" key="8">
    <source>
        <dbReference type="ARBA" id="ARBA00022824"/>
    </source>
</evidence>
<evidence type="ECO:0000256" key="9">
    <source>
        <dbReference type="ARBA" id="ARBA00022968"/>
    </source>
</evidence>
<dbReference type="CDD" id="cd04188">
    <property type="entry name" value="DPG_synthase"/>
    <property type="match status" value="1"/>
</dbReference>
<dbReference type="InterPro" id="IPR001173">
    <property type="entry name" value="Glyco_trans_2-like"/>
</dbReference>
<evidence type="ECO:0000256" key="10">
    <source>
        <dbReference type="ARBA" id="ARBA00022989"/>
    </source>
</evidence>
<keyword evidence="6 15" id="KW-0808">Transferase</keyword>
<keyword evidence="10 13" id="KW-1133">Transmembrane helix</keyword>
<evidence type="ECO:0000256" key="7">
    <source>
        <dbReference type="ARBA" id="ARBA00022692"/>
    </source>
</evidence>
<feature type="domain" description="Glycosyltransferase 2-like" evidence="14">
    <location>
        <begin position="68"/>
        <end position="239"/>
    </location>
</feature>